<evidence type="ECO:0000313" key="2">
    <source>
        <dbReference type="EMBL" id="KSU87582.1"/>
    </source>
</evidence>
<sequence>MDKEFNEKFDALLEKYTELMVGETNPDLKDKIEKWALYTYISKSMPPLIKHWNHQYPEAKQEMVELIKEIKSLNEELRESKS</sequence>
<organism evidence="2 3">
    <name type="scientific">Priestia veravalensis</name>
    <dbReference type="NCBI Taxonomy" id="1414648"/>
    <lineage>
        <taxon>Bacteria</taxon>
        <taxon>Bacillati</taxon>
        <taxon>Bacillota</taxon>
        <taxon>Bacilli</taxon>
        <taxon>Bacillales</taxon>
        <taxon>Bacillaceae</taxon>
        <taxon>Priestia</taxon>
    </lineage>
</organism>
<dbReference type="EMBL" id="LNQP01000040">
    <property type="protein sequence ID" value="KSU87582.1"/>
    <property type="molecule type" value="Genomic_DNA"/>
</dbReference>
<keyword evidence="3" id="KW-1185">Reference proteome</keyword>
<evidence type="ECO:0000313" key="3">
    <source>
        <dbReference type="Proteomes" id="UP000053681"/>
    </source>
</evidence>
<proteinExistence type="predicted"/>
<dbReference type="RefSeq" id="WP_025909449.1">
    <property type="nucleotide sequence ID" value="NZ_KQ758655.1"/>
</dbReference>
<dbReference type="AlphaFoldDB" id="A0A0V8JKK8"/>
<dbReference type="Pfam" id="PF10835">
    <property type="entry name" value="DUF2573"/>
    <property type="match status" value="1"/>
</dbReference>
<dbReference type="Proteomes" id="UP000053681">
    <property type="component" value="Unassembled WGS sequence"/>
</dbReference>
<evidence type="ECO:0000256" key="1">
    <source>
        <dbReference type="SAM" id="Coils"/>
    </source>
</evidence>
<reference evidence="2 3" key="1">
    <citation type="submission" date="2015-11" db="EMBL/GenBank/DDBJ databases">
        <title>Bacillus caseinolyticus sp nov.</title>
        <authorList>
            <person name="Dastager S.G."/>
            <person name="Mawlankar R."/>
        </authorList>
    </citation>
    <scope>NUCLEOTIDE SEQUENCE [LARGE SCALE GENOMIC DNA]</scope>
    <source>
        <strain evidence="2 3">SGD-V-76</strain>
    </source>
</reference>
<accession>A0A0V8JKK8</accession>
<keyword evidence="1" id="KW-0175">Coiled coil</keyword>
<comment type="caution">
    <text evidence="2">The sequence shown here is derived from an EMBL/GenBank/DDBJ whole genome shotgun (WGS) entry which is preliminary data.</text>
</comment>
<dbReference type="GeneID" id="93684231"/>
<name>A0A0V8JKK8_9BACI</name>
<dbReference type="InterPro" id="IPR020393">
    <property type="entry name" value="Uncharacterised_YusU"/>
</dbReference>
<feature type="coiled-coil region" evidence="1">
    <location>
        <begin position="49"/>
        <end position="80"/>
    </location>
</feature>
<evidence type="ECO:0008006" key="4">
    <source>
        <dbReference type="Google" id="ProtNLM"/>
    </source>
</evidence>
<gene>
    <name evidence="2" type="ORF">AS180_12180</name>
</gene>
<protein>
    <recommendedName>
        <fullName evidence="4">DUF2573 family protein</fullName>
    </recommendedName>
</protein>